<dbReference type="Proteomes" id="UP000054937">
    <property type="component" value="Unassembled WGS sequence"/>
</dbReference>
<accession>A0A0V0R5N9</accession>
<dbReference type="InParanoid" id="A0A0V0R5N9"/>
<evidence type="ECO:0000313" key="3">
    <source>
        <dbReference type="Proteomes" id="UP000054937"/>
    </source>
</evidence>
<reference evidence="2 3" key="1">
    <citation type="journal article" date="2015" name="Sci. Rep.">
        <title>Genome of the facultative scuticociliatosis pathogen Pseudocohnilembus persalinus provides insight into its virulence through horizontal gene transfer.</title>
        <authorList>
            <person name="Xiong J."/>
            <person name="Wang G."/>
            <person name="Cheng J."/>
            <person name="Tian M."/>
            <person name="Pan X."/>
            <person name="Warren A."/>
            <person name="Jiang C."/>
            <person name="Yuan D."/>
            <person name="Miao W."/>
        </authorList>
    </citation>
    <scope>NUCLEOTIDE SEQUENCE [LARGE SCALE GENOMIC DNA]</scope>
    <source>
        <strain evidence="2">36N120E</strain>
    </source>
</reference>
<evidence type="ECO:0000256" key="1">
    <source>
        <dbReference type="SAM" id="MobiDB-lite"/>
    </source>
</evidence>
<protein>
    <submittedName>
        <fullName evidence="2">Uncharacterized protein</fullName>
    </submittedName>
</protein>
<organism evidence="2 3">
    <name type="scientific">Pseudocohnilembus persalinus</name>
    <name type="common">Ciliate</name>
    <dbReference type="NCBI Taxonomy" id="266149"/>
    <lineage>
        <taxon>Eukaryota</taxon>
        <taxon>Sar</taxon>
        <taxon>Alveolata</taxon>
        <taxon>Ciliophora</taxon>
        <taxon>Intramacronucleata</taxon>
        <taxon>Oligohymenophorea</taxon>
        <taxon>Scuticociliatia</taxon>
        <taxon>Philasterida</taxon>
        <taxon>Pseudocohnilembidae</taxon>
        <taxon>Pseudocohnilembus</taxon>
    </lineage>
</organism>
<proteinExistence type="predicted"/>
<sequence length="102" mass="12212">MTINSHKILPVSSLIKDTENNENTENSFENKNNSKVKLKELSIHHQYLKRKQIFLKKIKQQQEIKKSFFRENQRGQLQDDIIHLQINQQQKTLRSLTAERKL</sequence>
<feature type="region of interest" description="Disordered" evidence="1">
    <location>
        <begin position="1"/>
        <end position="31"/>
    </location>
</feature>
<gene>
    <name evidence="2" type="ORF">PPERSA_02681</name>
</gene>
<dbReference type="AlphaFoldDB" id="A0A0V0R5N9"/>
<dbReference type="EMBL" id="LDAU01000044">
    <property type="protein sequence ID" value="KRX09809.1"/>
    <property type="molecule type" value="Genomic_DNA"/>
</dbReference>
<feature type="compositionally biased region" description="Low complexity" evidence="1">
    <location>
        <begin position="21"/>
        <end position="31"/>
    </location>
</feature>
<comment type="caution">
    <text evidence="2">The sequence shown here is derived from an EMBL/GenBank/DDBJ whole genome shotgun (WGS) entry which is preliminary data.</text>
</comment>
<keyword evidence="3" id="KW-1185">Reference proteome</keyword>
<evidence type="ECO:0000313" key="2">
    <source>
        <dbReference type="EMBL" id="KRX09809.1"/>
    </source>
</evidence>
<name>A0A0V0R5N9_PSEPJ</name>